<keyword evidence="1" id="KW-0732">Signal</keyword>
<feature type="signal peptide" evidence="1">
    <location>
        <begin position="1"/>
        <end position="23"/>
    </location>
</feature>
<organism evidence="2">
    <name type="scientific">Homo sapiens</name>
    <name type="common">Human</name>
    <dbReference type="NCBI Taxonomy" id="9606"/>
    <lineage>
        <taxon>Eukaryota</taxon>
        <taxon>Metazoa</taxon>
        <taxon>Chordata</taxon>
        <taxon>Craniata</taxon>
        <taxon>Vertebrata</taxon>
        <taxon>Euteleostomi</taxon>
        <taxon>Mammalia</taxon>
        <taxon>Eutheria</taxon>
        <taxon>Euarchontoglires</taxon>
        <taxon>Primates</taxon>
        <taxon>Haplorrhini</taxon>
        <taxon>Catarrhini</taxon>
        <taxon>Hominidae</taxon>
        <taxon>Homo</taxon>
    </lineage>
</organism>
<proteinExistence type="evidence at transcript level"/>
<reference evidence="2" key="1">
    <citation type="submission" date="1998-12" db="EMBL/GenBank/DDBJ databases">
        <title>Functional prediction of the coding sequences of 121 new genes deduced by analysis of cDNA clones from human fetal liver.</title>
        <authorList>
            <person name="Zhang C."/>
            <person name="Yu Y."/>
            <person name="Zhang S."/>
            <person name="Wei H."/>
            <person name="Zhou G."/>
            <person name="Ouyang S."/>
            <person name="Luo L."/>
            <person name="Bi J."/>
            <person name="Liu M."/>
            <person name="He F."/>
        </authorList>
    </citation>
    <scope>NUCLEOTIDE SEQUENCE</scope>
    <source>
        <tissue evidence="2">Liver</tissue>
    </source>
</reference>
<sequence length="48" mass="5438">MPNTTGHQMLLCVLTSVPCLIWAFEGSTPRSEQLKRRGFLRCPFQACL</sequence>
<protein>
    <submittedName>
        <fullName evidence="2">PRO2239</fullName>
    </submittedName>
</protein>
<dbReference type="AlphaFoldDB" id="Q9P1E0"/>
<accession>Q9P1E0</accession>
<dbReference type="EMBL" id="AF116696">
    <property type="protein sequence ID" value="AAF71116.1"/>
    <property type="molecule type" value="mRNA"/>
</dbReference>
<name>Q9P1E0_HUMAN</name>
<evidence type="ECO:0000313" key="2">
    <source>
        <dbReference type="EMBL" id="AAF71116.1"/>
    </source>
</evidence>
<feature type="chain" id="PRO_5004335692" evidence="1">
    <location>
        <begin position="24"/>
        <end position="48"/>
    </location>
</feature>
<evidence type="ECO:0000256" key="1">
    <source>
        <dbReference type="SAM" id="SignalP"/>
    </source>
</evidence>